<dbReference type="PROSITE" id="PS51272">
    <property type="entry name" value="SLH"/>
    <property type="match status" value="1"/>
</dbReference>
<name>A0A561PTE9_9BACT</name>
<feature type="domain" description="SLH" evidence="1">
    <location>
        <begin position="68"/>
        <end position="128"/>
    </location>
</feature>
<dbReference type="Pfam" id="PF14343">
    <property type="entry name" value="PrcB_C"/>
    <property type="match status" value="1"/>
</dbReference>
<evidence type="ECO:0000313" key="3">
    <source>
        <dbReference type="Proteomes" id="UP000320811"/>
    </source>
</evidence>
<accession>A0A561PTE9</accession>
<dbReference type="InterPro" id="IPR001119">
    <property type="entry name" value="SLH_dom"/>
</dbReference>
<reference evidence="2 3" key="1">
    <citation type="submission" date="2019-06" db="EMBL/GenBank/DDBJ databases">
        <title>Sorghum-associated microbial communities from plants grown in Nebraska, USA.</title>
        <authorList>
            <person name="Schachtman D."/>
        </authorList>
    </citation>
    <scope>NUCLEOTIDE SEQUENCE [LARGE SCALE GENOMIC DNA]</scope>
    <source>
        <strain evidence="2 3">1209</strain>
    </source>
</reference>
<dbReference type="OrthoDB" id="1738667at2"/>
<protein>
    <submittedName>
        <fullName evidence="2">S-layer family protein</fullName>
    </submittedName>
</protein>
<dbReference type="Pfam" id="PF00395">
    <property type="entry name" value="SLH"/>
    <property type="match status" value="1"/>
</dbReference>
<evidence type="ECO:0000313" key="2">
    <source>
        <dbReference type="EMBL" id="TWF41348.1"/>
    </source>
</evidence>
<dbReference type="InterPro" id="IPR025748">
    <property type="entry name" value="PrcB_C_dom"/>
</dbReference>
<dbReference type="Proteomes" id="UP000320811">
    <property type="component" value="Unassembled WGS sequence"/>
</dbReference>
<dbReference type="RefSeq" id="WP_145668608.1">
    <property type="nucleotide sequence ID" value="NZ_VIWO01000003.1"/>
</dbReference>
<comment type="caution">
    <text evidence="2">The sequence shown here is derived from an EMBL/GenBank/DDBJ whole genome shotgun (WGS) entry which is preliminary data.</text>
</comment>
<dbReference type="AlphaFoldDB" id="A0A561PTE9"/>
<evidence type="ECO:0000259" key="1">
    <source>
        <dbReference type="PROSITE" id="PS51272"/>
    </source>
</evidence>
<keyword evidence="3" id="KW-1185">Reference proteome</keyword>
<gene>
    <name evidence="2" type="ORF">FHW36_103152</name>
</gene>
<proteinExistence type="predicted"/>
<dbReference type="EMBL" id="VIWO01000003">
    <property type="protein sequence ID" value="TWF41348.1"/>
    <property type="molecule type" value="Genomic_DNA"/>
</dbReference>
<sequence>MKLYMAVAIPAFLLTIHPDALFSKDKAVVEAVAPKPQSRISFGSGIDLIVKGLGLNIDNIRFIKEPKATDYFAKANNKASYASSLIIAANNGIESGRSLNPESPATREQFALALFEAIKSTGPYPETMNWVIIKDEKSFTDGGLSAVQSLSKYKVVTLENGSFRPKAYITKAEAGKMVKAAADFVKSHHGVAENDNAGKEVVTYTTKPVNEKVKSVVLSAGEKPTGGYDLLVNSIVFSGTDAIIHYKLMPPPPGSMNIQVITTPKATTYIPSTYNVVLQED</sequence>
<organism evidence="2 3">
    <name type="scientific">Chitinophaga polysaccharea</name>
    <dbReference type="NCBI Taxonomy" id="1293035"/>
    <lineage>
        <taxon>Bacteria</taxon>
        <taxon>Pseudomonadati</taxon>
        <taxon>Bacteroidota</taxon>
        <taxon>Chitinophagia</taxon>
        <taxon>Chitinophagales</taxon>
        <taxon>Chitinophagaceae</taxon>
        <taxon>Chitinophaga</taxon>
    </lineage>
</organism>